<comment type="caution">
    <text evidence="3">The sequence shown here is derived from an EMBL/GenBank/DDBJ whole genome shotgun (WGS) entry which is preliminary data.</text>
</comment>
<keyword evidence="4" id="KW-1185">Reference proteome</keyword>
<keyword evidence="2" id="KW-1133">Transmembrane helix</keyword>
<evidence type="ECO:0000313" key="4">
    <source>
        <dbReference type="Proteomes" id="UP000473525"/>
    </source>
</evidence>
<protein>
    <submittedName>
        <fullName evidence="3">Uncharacterized protein</fullName>
    </submittedName>
</protein>
<feature type="transmembrane region" description="Helical" evidence="2">
    <location>
        <begin position="92"/>
        <end position="112"/>
    </location>
</feature>
<organism evidence="3 4">
    <name type="scientific">Nocardioides agri</name>
    <dbReference type="NCBI Taxonomy" id="2682843"/>
    <lineage>
        <taxon>Bacteria</taxon>
        <taxon>Bacillati</taxon>
        <taxon>Actinomycetota</taxon>
        <taxon>Actinomycetes</taxon>
        <taxon>Propionibacteriales</taxon>
        <taxon>Nocardioidaceae</taxon>
        <taxon>Nocardioides</taxon>
    </lineage>
</organism>
<sequence length="158" mass="16536">MSARTSTEPHRIAPTQQRPEPTTVPRDRRVLAGVVVLAALSVGGAVISVASGLSSTIWEAMGPTGRLSIPIPMMLAQLVAAWLAAGPRRRPALVASALLALVEPICIVSGFYDGGYSDPDRSTLHIAYQLVFVASIAAVGVLAALRLASLLRRRDSSG</sequence>
<dbReference type="RefSeq" id="WP_157340110.1">
    <property type="nucleotide sequence ID" value="NZ_WSEK01000004.1"/>
</dbReference>
<accession>A0A6L6XN44</accession>
<evidence type="ECO:0000256" key="2">
    <source>
        <dbReference type="SAM" id="Phobius"/>
    </source>
</evidence>
<evidence type="ECO:0000313" key="3">
    <source>
        <dbReference type="EMBL" id="MVQ48006.1"/>
    </source>
</evidence>
<dbReference type="AlphaFoldDB" id="A0A6L6XN44"/>
<reference evidence="3 4" key="1">
    <citation type="submission" date="2019-12" db="EMBL/GenBank/DDBJ databases">
        <authorList>
            <person name="Huq M.A."/>
        </authorList>
    </citation>
    <scope>NUCLEOTIDE SEQUENCE [LARGE SCALE GENOMIC DNA]</scope>
    <source>
        <strain evidence="3 4">MAH-18</strain>
    </source>
</reference>
<name>A0A6L6XN44_9ACTN</name>
<keyword evidence="2" id="KW-0472">Membrane</keyword>
<feature type="transmembrane region" description="Helical" evidence="2">
    <location>
        <begin position="67"/>
        <end position="85"/>
    </location>
</feature>
<dbReference type="Proteomes" id="UP000473525">
    <property type="component" value="Unassembled WGS sequence"/>
</dbReference>
<feature type="transmembrane region" description="Helical" evidence="2">
    <location>
        <begin position="124"/>
        <end position="145"/>
    </location>
</feature>
<feature type="region of interest" description="Disordered" evidence="1">
    <location>
        <begin position="1"/>
        <end position="24"/>
    </location>
</feature>
<keyword evidence="2" id="KW-0812">Transmembrane</keyword>
<proteinExistence type="predicted"/>
<evidence type="ECO:0000256" key="1">
    <source>
        <dbReference type="SAM" id="MobiDB-lite"/>
    </source>
</evidence>
<dbReference type="EMBL" id="WSEK01000004">
    <property type="protein sequence ID" value="MVQ48006.1"/>
    <property type="molecule type" value="Genomic_DNA"/>
</dbReference>
<gene>
    <name evidence="3" type="ORF">GON03_02360</name>
</gene>
<feature type="transmembrane region" description="Helical" evidence="2">
    <location>
        <begin position="30"/>
        <end position="55"/>
    </location>
</feature>